<dbReference type="RefSeq" id="WP_139696753.1">
    <property type="nucleotide sequence ID" value="NZ_CP074074.1"/>
</dbReference>
<dbReference type="InterPro" id="IPR001509">
    <property type="entry name" value="Epimerase_deHydtase"/>
</dbReference>
<dbReference type="Proteomes" id="UP000308713">
    <property type="component" value="Unassembled WGS sequence"/>
</dbReference>
<evidence type="ECO:0000313" key="5">
    <source>
        <dbReference type="Proteomes" id="UP000308713"/>
    </source>
</evidence>
<feature type="domain" description="NAD-dependent epimerase/dehydratase" evidence="3">
    <location>
        <begin position="3"/>
        <end position="232"/>
    </location>
</feature>
<keyword evidence="5" id="KW-1185">Reference proteome</keyword>
<dbReference type="SUPFAM" id="SSF51735">
    <property type="entry name" value="NAD(P)-binding Rossmann-fold domains"/>
    <property type="match status" value="1"/>
</dbReference>
<accession>A0A5C4SN70</accession>
<evidence type="ECO:0000256" key="1">
    <source>
        <dbReference type="ARBA" id="ARBA00023002"/>
    </source>
</evidence>
<dbReference type="InterPro" id="IPR050425">
    <property type="entry name" value="NAD(P)_dehydrat-like"/>
</dbReference>
<keyword evidence="1" id="KW-0560">Oxidoreductase</keyword>
<comment type="caution">
    <text evidence="4">The sequence shown here is derived from an EMBL/GenBank/DDBJ whole genome shotgun (WGS) entry which is preliminary data.</text>
</comment>
<dbReference type="PANTHER" id="PTHR10366:SF564">
    <property type="entry name" value="STEROL-4-ALPHA-CARBOXYLATE 3-DEHYDROGENASE, DECARBOXYLATING"/>
    <property type="match status" value="1"/>
</dbReference>
<gene>
    <name evidence="4" type="ORF">FGF67_08575</name>
</gene>
<dbReference type="AlphaFoldDB" id="A0A5C4SN70"/>
<dbReference type="Pfam" id="PF01370">
    <property type="entry name" value="Epimerase"/>
    <property type="match status" value="1"/>
</dbReference>
<evidence type="ECO:0000313" key="4">
    <source>
        <dbReference type="EMBL" id="TNJ44685.1"/>
    </source>
</evidence>
<dbReference type="Gene3D" id="3.40.50.720">
    <property type="entry name" value="NAD(P)-binding Rossmann-like Domain"/>
    <property type="match status" value="1"/>
</dbReference>
<dbReference type="InterPro" id="IPR036291">
    <property type="entry name" value="NAD(P)-bd_dom_sf"/>
</dbReference>
<organism evidence="4 5">
    <name type="scientific">Allotamlana fucoidanivorans</name>
    <dbReference type="NCBI Taxonomy" id="2583814"/>
    <lineage>
        <taxon>Bacteria</taxon>
        <taxon>Pseudomonadati</taxon>
        <taxon>Bacteroidota</taxon>
        <taxon>Flavobacteriia</taxon>
        <taxon>Flavobacteriales</taxon>
        <taxon>Flavobacteriaceae</taxon>
        <taxon>Allotamlana</taxon>
    </lineage>
</organism>
<dbReference type="OrthoDB" id="9803111at2"/>
<name>A0A5C4SN70_9FLAO</name>
<protein>
    <submittedName>
        <fullName evidence="4">NAD-dependent epimerase/dehydratase family protein</fullName>
    </submittedName>
</protein>
<evidence type="ECO:0000259" key="3">
    <source>
        <dbReference type="Pfam" id="PF01370"/>
    </source>
</evidence>
<proteinExistence type="inferred from homology"/>
<dbReference type="EMBL" id="VDCS01000007">
    <property type="protein sequence ID" value="TNJ44685.1"/>
    <property type="molecule type" value="Genomic_DNA"/>
</dbReference>
<reference evidence="4 5" key="1">
    <citation type="submission" date="2019-05" db="EMBL/GenBank/DDBJ databases">
        <title>Tamlana fucoidanivorans sp. nov., isolated from the surface of algae collected from Fujian province in China.</title>
        <authorList>
            <person name="Li J."/>
        </authorList>
    </citation>
    <scope>NUCLEOTIDE SEQUENCE [LARGE SCALE GENOMIC DNA]</scope>
    <source>
        <strain evidence="4 5">CW2-9</strain>
    </source>
</reference>
<comment type="similarity">
    <text evidence="2">Belongs to the NAD(P)-dependent epimerase/dehydratase family. Dihydroflavonol-4-reductase subfamily.</text>
</comment>
<dbReference type="GO" id="GO:0016616">
    <property type="term" value="F:oxidoreductase activity, acting on the CH-OH group of donors, NAD or NADP as acceptor"/>
    <property type="evidence" value="ECO:0007669"/>
    <property type="project" value="TreeGrafter"/>
</dbReference>
<evidence type="ECO:0000256" key="2">
    <source>
        <dbReference type="ARBA" id="ARBA00023445"/>
    </source>
</evidence>
<sequence>MKVLLTGATGYIGHQLAMTLASKNIKVHALVRDVNSSKVPKHENITVFQGDICDLQSIQQAIKGCCYVFHAAAFTNLKCKNIHRFYKTNVVGTENVLQAASSEQVKKVIYTSTLSVFGPSYKRKPITENQPRLASYANDYELTKTMAEEKIGAFVKKGLPCVILNLTRVYGPGLRTFSNGVNKLVDIVTNKSVLIVPSKLKIVANYVFIDDVIKAHILAITSGENGGRYIIGGENLNYKELFKKVKKYTKSNIKILTLNYNVLKMLLVLYSNIRALFKMGVSMTPRVIDSLFINRSSSSQKAVAELNYTITPFKTGILRTIESLKI</sequence>
<dbReference type="PANTHER" id="PTHR10366">
    <property type="entry name" value="NAD DEPENDENT EPIMERASE/DEHYDRATASE"/>
    <property type="match status" value="1"/>
</dbReference>